<dbReference type="Gene3D" id="3.90.226.10">
    <property type="entry name" value="2-enoyl-CoA Hydratase, Chain A, domain 1"/>
    <property type="match status" value="1"/>
</dbReference>
<dbReference type="Proteomes" id="UP001501758">
    <property type="component" value="Unassembled WGS sequence"/>
</dbReference>
<sequence length="440" mass="50218">MQEKKEFVCVPCNLSCDLETFSKGGSCATCGMKLLQKGSYNKKLSKEEIVEDLNILTSTLKNNHPGIYDYQSEKDYEKTNSNLIESIESDSNVLEAYKIFSQNISVVGDAHTYVMHPYYDNILQEELLFPVIPEINNNEIWINGKRIKSMNGNSEDEILKQLQKYSNSDANKLSYKNAFIEMEFPLRFFTFMDKSSVFNIIFIDGETKNIRGKSFFNKGLRPKKSSPSLLFNNDTAVIKIPSWEDESASSFNNDLAKMSKNSKLGKFLSDAMKNVIHRNVNNLVIDLTGNKGGKSGPAAILLSYLINKPFKYYSEIKIASDKFPTKQYISNKELVNFYESDDSKKLINKVNEEYFFKENLLPEIQPNAEYYSGNIELLVDKYTLSVSTDVVSILQNNREIKITGKEIGGSLYHYCAGNYINLILPNSKMEVNIPLQRLKY</sequence>
<keyword evidence="3" id="KW-1185">Reference proteome</keyword>
<reference evidence="2 3" key="1">
    <citation type="journal article" date="2019" name="Int. J. Syst. Evol. Microbiol.">
        <title>The Global Catalogue of Microorganisms (GCM) 10K type strain sequencing project: providing services to taxonomists for standard genome sequencing and annotation.</title>
        <authorList>
            <consortium name="The Broad Institute Genomics Platform"/>
            <consortium name="The Broad Institute Genome Sequencing Center for Infectious Disease"/>
            <person name="Wu L."/>
            <person name="Ma J."/>
        </authorList>
    </citation>
    <scope>NUCLEOTIDE SEQUENCE [LARGE SCALE GENOMIC DNA]</scope>
    <source>
        <strain evidence="2 3">JCM 15974</strain>
    </source>
</reference>
<proteinExistence type="predicted"/>
<evidence type="ECO:0000259" key="1">
    <source>
        <dbReference type="Pfam" id="PF03572"/>
    </source>
</evidence>
<evidence type="ECO:0000313" key="2">
    <source>
        <dbReference type="EMBL" id="GAA0732213.1"/>
    </source>
</evidence>
<dbReference type="SUPFAM" id="SSF52096">
    <property type="entry name" value="ClpP/crotonase"/>
    <property type="match status" value="1"/>
</dbReference>
<dbReference type="InterPro" id="IPR005151">
    <property type="entry name" value="Tail-specific_protease"/>
</dbReference>
<comment type="caution">
    <text evidence="2">The sequence shown here is derived from an EMBL/GenBank/DDBJ whole genome shotgun (WGS) entry which is preliminary data.</text>
</comment>
<feature type="domain" description="Tail specific protease" evidence="1">
    <location>
        <begin position="235"/>
        <end position="409"/>
    </location>
</feature>
<dbReference type="Pfam" id="PF03572">
    <property type="entry name" value="Peptidase_S41"/>
    <property type="match status" value="1"/>
</dbReference>
<protein>
    <recommendedName>
        <fullName evidence="1">Tail specific protease domain-containing protein</fullName>
    </recommendedName>
</protein>
<gene>
    <name evidence="2" type="ORF">GCM10009430_45190</name>
</gene>
<accession>A0ABN1J8N0</accession>
<dbReference type="InterPro" id="IPR029045">
    <property type="entry name" value="ClpP/crotonase-like_dom_sf"/>
</dbReference>
<dbReference type="EMBL" id="BAAAGE010000006">
    <property type="protein sequence ID" value="GAA0732213.1"/>
    <property type="molecule type" value="Genomic_DNA"/>
</dbReference>
<name>A0ABN1J8N0_9FLAO</name>
<organism evidence="2 3">
    <name type="scientific">Aquimarina litoralis</name>
    <dbReference type="NCBI Taxonomy" id="584605"/>
    <lineage>
        <taxon>Bacteria</taxon>
        <taxon>Pseudomonadati</taxon>
        <taxon>Bacteroidota</taxon>
        <taxon>Flavobacteriia</taxon>
        <taxon>Flavobacteriales</taxon>
        <taxon>Flavobacteriaceae</taxon>
        <taxon>Aquimarina</taxon>
    </lineage>
</organism>
<evidence type="ECO:0000313" key="3">
    <source>
        <dbReference type="Proteomes" id="UP001501758"/>
    </source>
</evidence>